<evidence type="ECO:0000256" key="1">
    <source>
        <dbReference type="SAM" id="MobiDB-lite"/>
    </source>
</evidence>
<evidence type="ECO:0000313" key="2">
    <source>
        <dbReference type="EMBL" id="RCJ34621.1"/>
    </source>
</evidence>
<comment type="caution">
    <text evidence="2">The sequence shown here is derived from an EMBL/GenBank/DDBJ whole genome shotgun (WGS) entry which is preliminary data.</text>
</comment>
<dbReference type="EMBL" id="LXQE01000155">
    <property type="protein sequence ID" value="RCJ34621.1"/>
    <property type="molecule type" value="Genomic_DNA"/>
</dbReference>
<dbReference type="AlphaFoldDB" id="A0A367RFF9"/>
<organism evidence="2 3">
    <name type="scientific">Nostoc punctiforme NIES-2108</name>
    <dbReference type="NCBI Taxonomy" id="1356359"/>
    <lineage>
        <taxon>Bacteria</taxon>
        <taxon>Bacillati</taxon>
        <taxon>Cyanobacteriota</taxon>
        <taxon>Cyanophyceae</taxon>
        <taxon>Nostocales</taxon>
        <taxon>Nostocaceae</taxon>
        <taxon>Nostoc</taxon>
    </lineage>
</organism>
<protein>
    <submittedName>
        <fullName evidence="2">Uncharacterized protein</fullName>
    </submittedName>
</protein>
<proteinExistence type="predicted"/>
<gene>
    <name evidence="2" type="ORF">A6769_22085</name>
</gene>
<accession>A0A367RFF9</accession>
<evidence type="ECO:0000313" key="3">
    <source>
        <dbReference type="Proteomes" id="UP000252085"/>
    </source>
</evidence>
<name>A0A367RFF9_NOSPU</name>
<dbReference type="Proteomes" id="UP000252085">
    <property type="component" value="Unassembled WGS sequence"/>
</dbReference>
<feature type="region of interest" description="Disordered" evidence="1">
    <location>
        <begin position="52"/>
        <end position="74"/>
    </location>
</feature>
<reference evidence="2 3" key="1">
    <citation type="submission" date="2016-04" db="EMBL/GenBank/DDBJ databases">
        <authorList>
            <person name="Evans L.H."/>
            <person name="Alamgir A."/>
            <person name="Owens N."/>
            <person name="Weber N.D."/>
            <person name="Virtaneva K."/>
            <person name="Barbian K."/>
            <person name="Babar A."/>
            <person name="Rosenke K."/>
        </authorList>
    </citation>
    <scope>NUCLEOTIDE SEQUENCE [LARGE SCALE GENOMIC DNA]</scope>
    <source>
        <strain evidence="2">NIES-2108</strain>
    </source>
</reference>
<sequence length="74" mass="8394">MKIETITYKRIKNLGNFQSETMEVTAVLDQYDEPDEVSEQLRSLVKNQLFPQEAITTPATTDEDKTAGAENNPF</sequence>